<accession>A0A1H9WZN5</accession>
<organism evidence="1 2">
    <name type="scientific">Tranquillimonas rosea</name>
    <dbReference type="NCBI Taxonomy" id="641238"/>
    <lineage>
        <taxon>Bacteria</taxon>
        <taxon>Pseudomonadati</taxon>
        <taxon>Pseudomonadota</taxon>
        <taxon>Alphaproteobacteria</taxon>
        <taxon>Rhodobacterales</taxon>
        <taxon>Roseobacteraceae</taxon>
        <taxon>Tranquillimonas</taxon>
    </lineage>
</organism>
<gene>
    <name evidence="1" type="ORF">SAMN04490244_11541</name>
</gene>
<feature type="non-terminal residue" evidence="1">
    <location>
        <position position="1"/>
    </location>
</feature>
<evidence type="ECO:0000313" key="1">
    <source>
        <dbReference type="EMBL" id="SES39315.1"/>
    </source>
</evidence>
<name>A0A1H9WZN5_9RHOB</name>
<dbReference type="AlphaFoldDB" id="A0A1H9WZN5"/>
<dbReference type="EMBL" id="FOGU01000015">
    <property type="protein sequence ID" value="SES39315.1"/>
    <property type="molecule type" value="Genomic_DNA"/>
</dbReference>
<keyword evidence="2" id="KW-1185">Reference proteome</keyword>
<proteinExistence type="predicted"/>
<protein>
    <submittedName>
        <fullName evidence="1">Uncharacterized protein</fullName>
    </submittedName>
</protein>
<sequence length="49" mass="5131">NTQGGVGVNATANGLDSGGYTAVGSWDVEHDFYCPELPEESDWLCNTPG</sequence>
<dbReference type="Proteomes" id="UP000198885">
    <property type="component" value="Unassembled WGS sequence"/>
</dbReference>
<evidence type="ECO:0000313" key="2">
    <source>
        <dbReference type="Proteomes" id="UP000198885"/>
    </source>
</evidence>
<reference evidence="1 2" key="1">
    <citation type="submission" date="2016-10" db="EMBL/GenBank/DDBJ databases">
        <authorList>
            <person name="de Groot N.N."/>
        </authorList>
    </citation>
    <scope>NUCLEOTIDE SEQUENCE [LARGE SCALE GENOMIC DNA]</scope>
    <source>
        <strain evidence="1 2">DSM 23042</strain>
    </source>
</reference>